<dbReference type="Proteomes" id="UP000823660">
    <property type="component" value="Unassembled WGS sequence"/>
</dbReference>
<dbReference type="Pfam" id="PF01757">
    <property type="entry name" value="Acyl_transf_3"/>
    <property type="match status" value="1"/>
</dbReference>
<accession>A0A9D9NAZ4</accession>
<feature type="domain" description="Acyltransferase 3" evidence="2">
    <location>
        <begin position="19"/>
        <end position="363"/>
    </location>
</feature>
<evidence type="ECO:0000259" key="2">
    <source>
        <dbReference type="Pfam" id="PF01757"/>
    </source>
</evidence>
<keyword evidence="3" id="KW-0808">Transferase</keyword>
<proteinExistence type="predicted"/>
<organism evidence="3 4">
    <name type="scientific">Candidatus Cryptobacteroides faecipullorum</name>
    <dbReference type="NCBI Taxonomy" id="2840764"/>
    <lineage>
        <taxon>Bacteria</taxon>
        <taxon>Pseudomonadati</taxon>
        <taxon>Bacteroidota</taxon>
        <taxon>Bacteroidia</taxon>
        <taxon>Bacteroidales</taxon>
        <taxon>Candidatus Cryptobacteroides</taxon>
    </lineage>
</organism>
<feature type="transmembrane region" description="Helical" evidence="1">
    <location>
        <begin position="271"/>
        <end position="294"/>
    </location>
</feature>
<gene>
    <name evidence="3" type="ORF">IAB99_02600</name>
</gene>
<reference evidence="3" key="2">
    <citation type="journal article" date="2021" name="PeerJ">
        <title>Extensive microbial diversity within the chicken gut microbiome revealed by metagenomics and culture.</title>
        <authorList>
            <person name="Gilroy R."/>
            <person name="Ravi A."/>
            <person name="Getino M."/>
            <person name="Pursley I."/>
            <person name="Horton D.L."/>
            <person name="Alikhan N.F."/>
            <person name="Baker D."/>
            <person name="Gharbi K."/>
            <person name="Hall N."/>
            <person name="Watson M."/>
            <person name="Adriaenssens E.M."/>
            <person name="Foster-Nyarko E."/>
            <person name="Jarju S."/>
            <person name="Secka A."/>
            <person name="Antonio M."/>
            <person name="Oren A."/>
            <person name="Chaudhuri R.R."/>
            <person name="La Ragione R."/>
            <person name="Hildebrand F."/>
            <person name="Pallen M.J."/>
        </authorList>
    </citation>
    <scope>NUCLEOTIDE SEQUENCE</scope>
    <source>
        <strain evidence="3">B1-15692</strain>
    </source>
</reference>
<keyword evidence="1" id="KW-0812">Transmembrane</keyword>
<feature type="transmembrane region" description="Helical" evidence="1">
    <location>
        <begin position="21"/>
        <end position="40"/>
    </location>
</feature>
<keyword evidence="1" id="KW-1133">Transmembrane helix</keyword>
<dbReference type="InterPro" id="IPR050879">
    <property type="entry name" value="Acyltransferase_3"/>
</dbReference>
<keyword evidence="3" id="KW-0012">Acyltransferase</keyword>
<feature type="transmembrane region" description="Helical" evidence="1">
    <location>
        <begin position="217"/>
        <end position="236"/>
    </location>
</feature>
<evidence type="ECO:0000313" key="4">
    <source>
        <dbReference type="Proteomes" id="UP000823660"/>
    </source>
</evidence>
<dbReference type="GO" id="GO:0016747">
    <property type="term" value="F:acyltransferase activity, transferring groups other than amino-acyl groups"/>
    <property type="evidence" value="ECO:0007669"/>
    <property type="project" value="InterPro"/>
</dbReference>
<evidence type="ECO:0000256" key="1">
    <source>
        <dbReference type="SAM" id="Phobius"/>
    </source>
</evidence>
<feature type="transmembrane region" description="Helical" evidence="1">
    <location>
        <begin position="120"/>
        <end position="138"/>
    </location>
</feature>
<dbReference type="EMBL" id="JADIMH010000013">
    <property type="protein sequence ID" value="MBO8466639.1"/>
    <property type="molecule type" value="Genomic_DNA"/>
</dbReference>
<feature type="transmembrane region" description="Helical" evidence="1">
    <location>
        <begin position="315"/>
        <end position="332"/>
    </location>
</feature>
<dbReference type="PANTHER" id="PTHR23028:SF134">
    <property type="entry name" value="PUTATIVE (AFU_ORTHOLOGUE AFUA_4G08520)-RELATED"/>
    <property type="match status" value="1"/>
</dbReference>
<feature type="transmembrane region" description="Helical" evidence="1">
    <location>
        <begin position="248"/>
        <end position="265"/>
    </location>
</feature>
<name>A0A9D9NAZ4_9BACT</name>
<feature type="transmembrane region" description="Helical" evidence="1">
    <location>
        <begin position="158"/>
        <end position="175"/>
    </location>
</feature>
<protein>
    <submittedName>
        <fullName evidence="3">Acyltransferase</fullName>
    </submittedName>
</protein>
<evidence type="ECO:0000313" key="3">
    <source>
        <dbReference type="EMBL" id="MBO8466639.1"/>
    </source>
</evidence>
<feature type="transmembrane region" description="Helical" evidence="1">
    <location>
        <begin position="52"/>
        <end position="70"/>
    </location>
</feature>
<dbReference type="InterPro" id="IPR002656">
    <property type="entry name" value="Acyl_transf_3_dom"/>
</dbReference>
<comment type="caution">
    <text evidence="3">The sequence shown here is derived from an EMBL/GenBank/DDBJ whole genome shotgun (WGS) entry which is preliminary data.</text>
</comment>
<dbReference type="PANTHER" id="PTHR23028">
    <property type="entry name" value="ACETYLTRANSFERASE"/>
    <property type="match status" value="1"/>
</dbReference>
<keyword evidence="1" id="KW-0472">Membrane</keyword>
<feature type="transmembrane region" description="Helical" evidence="1">
    <location>
        <begin position="344"/>
        <end position="363"/>
    </location>
</feature>
<sequence>MNNIPSAAFSDSKPHYELLDGLRGVAALLVICYHIFEGFATSPLDQHFNHGYMAVDFFFILSGFVIGYAYDDRWKTTLTLKGFFKRRLVRLHPMVIMGALLGAVSYCIQGSVKWDGTQVPFTMVLIALLLNLFLLPVVPGTGADVRGNNEMYPLNGPSWSLFFEYIGNILYALFIRKFSTRALTLLVIAAAAGLASFGIFNLSGYGHLGVGWSMIDYNILGGFLRLMFSFSVGLLMSRIFKPANVKGAFWICSAVLVVLFTVPHLGGADRLWINGLYESICAILIFPVLVWIGASGKTTDKVTSALCKFLGDISYPLYVVHYPLMYLFYWWLWSGEEKVPFSQAWHVAAAVIIASIILAYICLRFYDIPLRKWLASKFISKH</sequence>
<reference evidence="3" key="1">
    <citation type="submission" date="2020-10" db="EMBL/GenBank/DDBJ databases">
        <authorList>
            <person name="Gilroy R."/>
        </authorList>
    </citation>
    <scope>NUCLEOTIDE SEQUENCE</scope>
    <source>
        <strain evidence="3">B1-15692</strain>
    </source>
</reference>
<feature type="transmembrane region" description="Helical" evidence="1">
    <location>
        <begin position="90"/>
        <end position="108"/>
    </location>
</feature>
<dbReference type="AlphaFoldDB" id="A0A9D9NAZ4"/>
<feature type="transmembrane region" description="Helical" evidence="1">
    <location>
        <begin position="182"/>
        <end position="205"/>
    </location>
</feature>